<dbReference type="PANTHER" id="PTHR10984">
    <property type="entry name" value="ENDOPLASMIC RETICULUM-GOLGI INTERMEDIATE COMPARTMENT PROTEIN"/>
    <property type="match status" value="1"/>
</dbReference>
<evidence type="ECO:0000256" key="2">
    <source>
        <dbReference type="ARBA" id="ARBA00022692"/>
    </source>
</evidence>
<reference evidence="8" key="1">
    <citation type="submission" date="2021-02" db="EMBL/GenBank/DDBJ databases">
        <authorList>
            <person name="Dougan E. K."/>
            <person name="Rhodes N."/>
            <person name="Thang M."/>
            <person name="Chan C."/>
        </authorList>
    </citation>
    <scope>NUCLEOTIDE SEQUENCE</scope>
</reference>
<feature type="domain" description="Endoplasmic reticulum vesicle transporter N-terminal" evidence="7">
    <location>
        <begin position="20"/>
        <end position="91"/>
    </location>
</feature>
<dbReference type="CDD" id="cd02961">
    <property type="entry name" value="PDI_a_family"/>
    <property type="match status" value="1"/>
</dbReference>
<organism evidence="8 9">
    <name type="scientific">Polarella glacialis</name>
    <name type="common">Dinoflagellate</name>
    <dbReference type="NCBI Taxonomy" id="89957"/>
    <lineage>
        <taxon>Eukaryota</taxon>
        <taxon>Sar</taxon>
        <taxon>Alveolata</taxon>
        <taxon>Dinophyceae</taxon>
        <taxon>Suessiales</taxon>
        <taxon>Suessiaceae</taxon>
        <taxon>Polarella</taxon>
    </lineage>
</organism>
<dbReference type="GO" id="GO:0030134">
    <property type="term" value="C:COPII-coated ER to Golgi transport vesicle"/>
    <property type="evidence" value="ECO:0007669"/>
    <property type="project" value="TreeGrafter"/>
</dbReference>
<protein>
    <recommendedName>
        <fullName evidence="10">Thioredoxin domain-containing protein</fullName>
    </recommendedName>
</protein>
<name>A0A813K132_POLGL</name>
<keyword evidence="2 5" id="KW-0812">Transmembrane</keyword>
<dbReference type="InterPro" id="IPR036249">
    <property type="entry name" value="Thioredoxin-like_sf"/>
</dbReference>
<evidence type="ECO:0000256" key="5">
    <source>
        <dbReference type="SAM" id="Phobius"/>
    </source>
</evidence>
<comment type="subcellular location">
    <subcellularLocation>
        <location evidence="1">Membrane</location>
    </subcellularLocation>
</comment>
<accession>A0A813K132</accession>
<evidence type="ECO:0000313" key="9">
    <source>
        <dbReference type="Proteomes" id="UP000626109"/>
    </source>
</evidence>
<evidence type="ECO:0000259" key="7">
    <source>
        <dbReference type="Pfam" id="PF13850"/>
    </source>
</evidence>
<dbReference type="GO" id="GO:0016020">
    <property type="term" value="C:membrane"/>
    <property type="evidence" value="ECO:0007669"/>
    <property type="project" value="UniProtKB-SubCell"/>
</dbReference>
<dbReference type="InterPro" id="IPR039542">
    <property type="entry name" value="Erv_N"/>
</dbReference>
<dbReference type="Pfam" id="PF07970">
    <property type="entry name" value="COPIIcoated_ERV"/>
    <property type="match status" value="1"/>
</dbReference>
<gene>
    <name evidence="8" type="ORF">PGLA2088_LOCUS25566</name>
</gene>
<dbReference type="GO" id="GO:0005783">
    <property type="term" value="C:endoplasmic reticulum"/>
    <property type="evidence" value="ECO:0007669"/>
    <property type="project" value="TreeGrafter"/>
</dbReference>
<dbReference type="Pfam" id="PF13850">
    <property type="entry name" value="ERGIC_N"/>
    <property type="match status" value="1"/>
</dbReference>
<evidence type="ECO:0000259" key="6">
    <source>
        <dbReference type="Pfam" id="PF07970"/>
    </source>
</evidence>
<keyword evidence="4 5" id="KW-0472">Membrane</keyword>
<dbReference type="SUPFAM" id="SSF52833">
    <property type="entry name" value="Thioredoxin-like"/>
    <property type="match status" value="1"/>
</dbReference>
<evidence type="ECO:0000256" key="3">
    <source>
        <dbReference type="ARBA" id="ARBA00022989"/>
    </source>
</evidence>
<sequence length="497" mass="55454">MGSDEQRPGVGLRPRLGRLETWLGLGLTAAALLLCTGLFLVQLDAFLNSQSSSRLEIDSDQSELLRVQFDVTMLDLACDYATVGVFDAFGNVRANVTRDVQKQPIDHQGAEKGHPFTEEELTELEFQEKPQLSAEERAALDADWMSLAGALQPGDFHSALEAHDFVFVLFCMPHLGPCRIMLPAWLQFAEETNTGRLKMEDANGAPADVWALQVNCGPEAFGPLCEEERVQGFPQIALYPRTVLQKAKHQVLNIAFPINIIMMSMMGVDVQMPVEVKKQMAESFAEKARATVRERHLHSNATHHEIFREGCRLRGHLDVPRVPGTIHFEAKSANDRELNYAFTNVSHTFNHLSFGRPGAAADASQRLLGLLPGYGLHAKPLDGRSFTSERFHQGAHHYVKVVHTRLEHEESVRLYLYMHQWNLQTFSRYEAPRAKISYDVSPLEVVASHRRRWYDFATSTLALVGGAFAIIQIVYGVLASLPASPLEGRHGNKVGAL</sequence>
<dbReference type="Gene3D" id="3.40.30.10">
    <property type="entry name" value="Glutaredoxin"/>
    <property type="match status" value="1"/>
</dbReference>
<dbReference type="PANTHER" id="PTHR10984:SF37">
    <property type="entry name" value="PROTEIN DISULFIDE-ISOMERASE 5-3"/>
    <property type="match status" value="1"/>
</dbReference>
<feature type="transmembrane region" description="Helical" evidence="5">
    <location>
        <begin position="21"/>
        <end position="41"/>
    </location>
</feature>
<keyword evidence="3 5" id="KW-1133">Transmembrane helix</keyword>
<comment type="caution">
    <text evidence="8">The sequence shown here is derived from an EMBL/GenBank/DDBJ whole genome shotgun (WGS) entry which is preliminary data.</text>
</comment>
<feature type="domain" description="Endoplasmic reticulum vesicle transporter C-terminal" evidence="6">
    <location>
        <begin position="301"/>
        <end position="474"/>
    </location>
</feature>
<evidence type="ECO:0000256" key="4">
    <source>
        <dbReference type="ARBA" id="ARBA00023136"/>
    </source>
</evidence>
<dbReference type="InterPro" id="IPR045888">
    <property type="entry name" value="Erv"/>
</dbReference>
<evidence type="ECO:0008006" key="10">
    <source>
        <dbReference type="Google" id="ProtNLM"/>
    </source>
</evidence>
<evidence type="ECO:0000313" key="8">
    <source>
        <dbReference type="EMBL" id="CAE8687710.1"/>
    </source>
</evidence>
<dbReference type="Proteomes" id="UP000626109">
    <property type="component" value="Unassembled WGS sequence"/>
</dbReference>
<evidence type="ECO:0000256" key="1">
    <source>
        <dbReference type="ARBA" id="ARBA00004370"/>
    </source>
</evidence>
<dbReference type="InterPro" id="IPR012936">
    <property type="entry name" value="Erv_C"/>
</dbReference>
<dbReference type="AlphaFoldDB" id="A0A813K132"/>
<proteinExistence type="predicted"/>
<dbReference type="EMBL" id="CAJNNW010026785">
    <property type="protein sequence ID" value="CAE8687710.1"/>
    <property type="molecule type" value="Genomic_DNA"/>
</dbReference>